<dbReference type="InterPro" id="IPR050166">
    <property type="entry name" value="ABC_transporter_ATP-bind"/>
</dbReference>
<dbReference type="AlphaFoldDB" id="A0A2L1GLU5"/>
<dbReference type="GO" id="GO:0005524">
    <property type="term" value="F:ATP binding"/>
    <property type="evidence" value="ECO:0007669"/>
    <property type="project" value="UniProtKB-KW"/>
</dbReference>
<dbReference type="InterPro" id="IPR027417">
    <property type="entry name" value="P-loop_NTPase"/>
</dbReference>
<dbReference type="OrthoDB" id="9814623at2"/>
<gene>
    <name evidence="5" type="ORF">CAY53_03375</name>
</gene>
<sequence>MTSLVLFSQVGFAYARHDVLRDLSLQLNPGEVIVLQGCSGVGKSTLLRLAAGILRPTSGYVHIGAQRIGVVFQEPRLLPWRTALQNVMLPLLSLGMDPAQAGQKATNMLEHMGLAHFLEAVPEELSGGMKQRVSLARALAVNPELLLLDEPFVGFDPALRAEMKQYLADFLSQSRAGMMQIAHDNEDIFIKTAHIMMLGQHNVECHQKRTQI</sequence>
<proteinExistence type="predicted"/>
<dbReference type="InterPro" id="IPR017871">
    <property type="entry name" value="ABC_transporter-like_CS"/>
</dbReference>
<keyword evidence="2" id="KW-0547">Nucleotide-binding</keyword>
<name>A0A2L1GLU5_9BACT</name>
<dbReference type="GO" id="GO:0016887">
    <property type="term" value="F:ATP hydrolysis activity"/>
    <property type="evidence" value="ECO:0007669"/>
    <property type="project" value="InterPro"/>
</dbReference>
<dbReference type="Proteomes" id="UP000239867">
    <property type="component" value="Chromosome"/>
</dbReference>
<evidence type="ECO:0000313" key="6">
    <source>
        <dbReference type="Proteomes" id="UP000239867"/>
    </source>
</evidence>
<reference evidence="5 6" key="1">
    <citation type="journal article" date="2018" name="MBio">
        <title>Insights into the evolution of host association through the isolation and characterization of a novel human periodontal pathobiont, Desulfobulbus oralis.</title>
        <authorList>
            <person name="Cross K.L."/>
            <person name="Chirania P."/>
            <person name="Xiong W."/>
            <person name="Beall C.J."/>
            <person name="Elkins J.G."/>
            <person name="Giannone R.J."/>
            <person name="Griffen A.L."/>
            <person name="Guss A.M."/>
            <person name="Hettich R.L."/>
            <person name="Joshi S.S."/>
            <person name="Mokrzan E.M."/>
            <person name="Martin R.K."/>
            <person name="Zhulin I.B."/>
            <person name="Leys E.J."/>
            <person name="Podar M."/>
        </authorList>
    </citation>
    <scope>NUCLEOTIDE SEQUENCE [LARGE SCALE GENOMIC DNA]</scope>
    <source>
        <strain evidence="5 6">ORNL</strain>
    </source>
</reference>
<dbReference type="PANTHER" id="PTHR42788">
    <property type="entry name" value="TAURINE IMPORT ATP-BINDING PROTEIN-RELATED"/>
    <property type="match status" value="1"/>
</dbReference>
<accession>A0A2L1GLU5</accession>
<evidence type="ECO:0000256" key="3">
    <source>
        <dbReference type="ARBA" id="ARBA00022840"/>
    </source>
</evidence>
<evidence type="ECO:0000259" key="4">
    <source>
        <dbReference type="PROSITE" id="PS50893"/>
    </source>
</evidence>
<dbReference type="SMART" id="SM00382">
    <property type="entry name" value="AAA"/>
    <property type="match status" value="1"/>
</dbReference>
<feature type="domain" description="ABC transporter" evidence="4">
    <location>
        <begin position="5"/>
        <end position="212"/>
    </location>
</feature>
<keyword evidence="1" id="KW-0813">Transport</keyword>
<dbReference type="PANTHER" id="PTHR42788:SF19">
    <property type="entry name" value="ALIPHATIC SULFONATES IMPORT ATP-BINDING PROTEIN SSUB 2"/>
    <property type="match status" value="1"/>
</dbReference>
<evidence type="ECO:0000256" key="2">
    <source>
        <dbReference type="ARBA" id="ARBA00022741"/>
    </source>
</evidence>
<dbReference type="KEGG" id="deo:CAY53_03375"/>
<dbReference type="PROSITE" id="PS50893">
    <property type="entry name" value="ABC_TRANSPORTER_2"/>
    <property type="match status" value="1"/>
</dbReference>
<dbReference type="Pfam" id="PF00005">
    <property type="entry name" value="ABC_tran"/>
    <property type="match status" value="1"/>
</dbReference>
<organism evidence="5 6">
    <name type="scientific">Desulfobulbus oralis</name>
    <dbReference type="NCBI Taxonomy" id="1986146"/>
    <lineage>
        <taxon>Bacteria</taxon>
        <taxon>Pseudomonadati</taxon>
        <taxon>Thermodesulfobacteriota</taxon>
        <taxon>Desulfobulbia</taxon>
        <taxon>Desulfobulbales</taxon>
        <taxon>Desulfobulbaceae</taxon>
        <taxon>Desulfobulbus</taxon>
    </lineage>
</organism>
<evidence type="ECO:0000313" key="5">
    <source>
        <dbReference type="EMBL" id="AVD70643.1"/>
    </source>
</evidence>
<protein>
    <recommendedName>
        <fullName evidence="4">ABC transporter domain-containing protein</fullName>
    </recommendedName>
</protein>
<dbReference type="InterPro" id="IPR003593">
    <property type="entry name" value="AAA+_ATPase"/>
</dbReference>
<dbReference type="PROSITE" id="PS00211">
    <property type="entry name" value="ABC_TRANSPORTER_1"/>
    <property type="match status" value="1"/>
</dbReference>
<dbReference type="EMBL" id="CP021255">
    <property type="protein sequence ID" value="AVD70643.1"/>
    <property type="molecule type" value="Genomic_DNA"/>
</dbReference>
<dbReference type="SUPFAM" id="SSF52540">
    <property type="entry name" value="P-loop containing nucleoside triphosphate hydrolases"/>
    <property type="match status" value="1"/>
</dbReference>
<evidence type="ECO:0000256" key="1">
    <source>
        <dbReference type="ARBA" id="ARBA00022448"/>
    </source>
</evidence>
<keyword evidence="6" id="KW-1185">Reference proteome</keyword>
<dbReference type="Gene3D" id="3.40.50.300">
    <property type="entry name" value="P-loop containing nucleotide triphosphate hydrolases"/>
    <property type="match status" value="1"/>
</dbReference>
<dbReference type="InterPro" id="IPR003439">
    <property type="entry name" value="ABC_transporter-like_ATP-bd"/>
</dbReference>
<keyword evidence="3" id="KW-0067">ATP-binding</keyword>
<dbReference type="RefSeq" id="WP_104935938.1">
    <property type="nucleotide sequence ID" value="NZ_CP021255.1"/>
</dbReference>